<dbReference type="Proteomes" id="UP001138540">
    <property type="component" value="Unassembled WGS sequence"/>
</dbReference>
<evidence type="ECO:0000313" key="1">
    <source>
        <dbReference type="EMBL" id="MBB5987859.1"/>
    </source>
</evidence>
<organism evidence="1 2">
    <name type="scientific">Sphingobium lignivorans</name>
    <dbReference type="NCBI Taxonomy" id="2735886"/>
    <lineage>
        <taxon>Bacteria</taxon>
        <taxon>Pseudomonadati</taxon>
        <taxon>Pseudomonadota</taxon>
        <taxon>Alphaproteobacteria</taxon>
        <taxon>Sphingomonadales</taxon>
        <taxon>Sphingomonadaceae</taxon>
        <taxon>Sphingobium</taxon>
    </lineage>
</organism>
<sequence length="123" mass="13788">MEVIMSMYQSIGTASDRVMSALIAGLELEFGRGAGEALAHRFLEAEEADSRWDARVEEPWIGTYESIDDEEFELDRIAICGRLDGKWFCATMLVDGDGQAHGMMGCREFRSLVRARDAMLHAH</sequence>
<evidence type="ECO:0000313" key="2">
    <source>
        <dbReference type="Proteomes" id="UP001138540"/>
    </source>
</evidence>
<name>A0ABR6NKQ7_9SPHN</name>
<gene>
    <name evidence="1" type="ORF">HNP60_003833</name>
</gene>
<dbReference type="EMBL" id="JACHKA010000001">
    <property type="protein sequence ID" value="MBB5987859.1"/>
    <property type="molecule type" value="Genomic_DNA"/>
</dbReference>
<keyword evidence="2" id="KW-1185">Reference proteome</keyword>
<accession>A0ABR6NKQ7</accession>
<proteinExistence type="predicted"/>
<protein>
    <submittedName>
        <fullName evidence="1">Uncharacterized protein</fullName>
    </submittedName>
</protein>
<dbReference type="RefSeq" id="WP_260394976.1">
    <property type="nucleotide sequence ID" value="NZ_JACHKA010000001.1"/>
</dbReference>
<reference evidence="1 2" key="1">
    <citation type="submission" date="2020-08" db="EMBL/GenBank/DDBJ databases">
        <title>Exploring microbial biodiversity for novel pathways involved in the catabolism of aromatic compounds derived from lignin.</title>
        <authorList>
            <person name="Elkins J."/>
        </authorList>
    </citation>
    <scope>NUCLEOTIDE SEQUENCE [LARGE SCALE GENOMIC DNA]</scope>
    <source>
        <strain evidence="1 2">B1D3A</strain>
    </source>
</reference>
<comment type="caution">
    <text evidence="1">The sequence shown here is derived from an EMBL/GenBank/DDBJ whole genome shotgun (WGS) entry which is preliminary data.</text>
</comment>